<evidence type="ECO:0000313" key="2">
    <source>
        <dbReference type="Proteomes" id="UP000747542"/>
    </source>
</evidence>
<dbReference type="AlphaFoldDB" id="A0A8J5JVF3"/>
<organism evidence="1 2">
    <name type="scientific">Homarus americanus</name>
    <name type="common">American lobster</name>
    <dbReference type="NCBI Taxonomy" id="6706"/>
    <lineage>
        <taxon>Eukaryota</taxon>
        <taxon>Metazoa</taxon>
        <taxon>Ecdysozoa</taxon>
        <taxon>Arthropoda</taxon>
        <taxon>Crustacea</taxon>
        <taxon>Multicrustacea</taxon>
        <taxon>Malacostraca</taxon>
        <taxon>Eumalacostraca</taxon>
        <taxon>Eucarida</taxon>
        <taxon>Decapoda</taxon>
        <taxon>Pleocyemata</taxon>
        <taxon>Astacidea</taxon>
        <taxon>Nephropoidea</taxon>
        <taxon>Nephropidae</taxon>
        <taxon>Homarus</taxon>
    </lineage>
</organism>
<proteinExistence type="predicted"/>
<dbReference type="OrthoDB" id="15001at2759"/>
<sequence>MALPPSITVSPMVTQEADYGSEMGMLRRAPATSAAHPLEASERSYYKRQGEFRMTSASRAFGIGFATHLRHERAAASWPEIGHLGFLPKSNAHVQALTGQDLDLDFTDTLGREPEVTHNPHLYMDKMQPRPQFGM</sequence>
<gene>
    <name evidence="1" type="primary">POMP-L</name>
    <name evidence="1" type="ORF">Hamer_G019954</name>
</gene>
<reference evidence="1" key="1">
    <citation type="journal article" date="2021" name="Sci. Adv.">
        <title>The American lobster genome reveals insights on longevity, neural, and immune adaptations.</title>
        <authorList>
            <person name="Polinski J.M."/>
            <person name="Zimin A.V."/>
            <person name="Clark K.F."/>
            <person name="Kohn A.B."/>
            <person name="Sadowski N."/>
            <person name="Timp W."/>
            <person name="Ptitsyn A."/>
            <person name="Khanna P."/>
            <person name="Romanova D.Y."/>
            <person name="Williams P."/>
            <person name="Greenwood S.J."/>
            <person name="Moroz L.L."/>
            <person name="Walt D.R."/>
            <person name="Bodnar A.G."/>
        </authorList>
    </citation>
    <scope>NUCLEOTIDE SEQUENCE</scope>
    <source>
        <strain evidence="1">GMGI-L3</strain>
    </source>
</reference>
<name>A0A8J5JVF3_HOMAM</name>
<evidence type="ECO:0000313" key="1">
    <source>
        <dbReference type="EMBL" id="KAG7161939.1"/>
    </source>
</evidence>
<dbReference type="Pfam" id="PF05348">
    <property type="entry name" value="UMP1"/>
    <property type="match status" value="1"/>
</dbReference>
<dbReference type="GO" id="GO:0000502">
    <property type="term" value="C:proteasome complex"/>
    <property type="evidence" value="ECO:0007669"/>
    <property type="project" value="UniProtKB-KW"/>
</dbReference>
<keyword evidence="1" id="KW-0647">Proteasome</keyword>
<dbReference type="Proteomes" id="UP000747542">
    <property type="component" value="Unassembled WGS sequence"/>
</dbReference>
<accession>A0A8J5JVF3</accession>
<dbReference type="EMBL" id="JAHLQT010028706">
    <property type="protein sequence ID" value="KAG7161939.1"/>
    <property type="molecule type" value="Genomic_DNA"/>
</dbReference>
<keyword evidence="2" id="KW-1185">Reference proteome</keyword>
<comment type="caution">
    <text evidence="1">The sequence shown here is derived from an EMBL/GenBank/DDBJ whole genome shotgun (WGS) entry which is preliminary data.</text>
</comment>
<protein>
    <submittedName>
        <fullName evidence="1">Proteasome maturation protein-like</fullName>
    </submittedName>
</protein>